<evidence type="ECO:0000313" key="2">
    <source>
        <dbReference type="EMBL" id="SDW08765.1"/>
    </source>
</evidence>
<dbReference type="Gene3D" id="2.30.110.10">
    <property type="entry name" value="Electron Transport, Fmn-binding Protein, Chain A"/>
    <property type="match status" value="1"/>
</dbReference>
<protein>
    <submittedName>
        <fullName evidence="2">Negative transcriptional regulator, PaiB family</fullName>
    </submittedName>
</protein>
<dbReference type="Pfam" id="PF04299">
    <property type="entry name" value="FMN_bind_2"/>
    <property type="match status" value="1"/>
</dbReference>
<dbReference type="InterPro" id="IPR007396">
    <property type="entry name" value="TR_PAI2-type"/>
</dbReference>
<dbReference type="EMBL" id="FNOB01000001">
    <property type="protein sequence ID" value="SDW08765.1"/>
    <property type="molecule type" value="Genomic_DNA"/>
</dbReference>
<dbReference type="PIRSF" id="PIRSF010372">
    <property type="entry name" value="PaiB"/>
    <property type="match status" value="1"/>
</dbReference>
<comment type="caution">
    <text evidence="1">The sequence shown here is derived from an EMBL/GenBank/DDBJ whole genome shotgun (WGS) entry which is preliminary data.</text>
</comment>
<dbReference type="RefSeq" id="WP_035844029.1">
    <property type="nucleotide sequence ID" value="NZ_BNAB01000001.1"/>
</dbReference>
<accession>A0AAN4ZXL6</accession>
<evidence type="ECO:0000313" key="4">
    <source>
        <dbReference type="Proteomes" id="UP000634647"/>
    </source>
</evidence>
<reference evidence="1" key="3">
    <citation type="submission" date="2023-06" db="EMBL/GenBank/DDBJ databases">
        <authorList>
            <person name="Sun Q."/>
            <person name="Zhou Y."/>
        </authorList>
    </citation>
    <scope>NUCLEOTIDE SEQUENCE</scope>
    <source>
        <strain evidence="1">CGMCC 1.10859</strain>
    </source>
</reference>
<evidence type="ECO:0000313" key="3">
    <source>
        <dbReference type="Proteomes" id="UP000199541"/>
    </source>
</evidence>
<gene>
    <name evidence="1" type="ORF">GCM10008024_03110</name>
    <name evidence="2" type="ORF">SAMN05444006_101240</name>
</gene>
<dbReference type="SUPFAM" id="SSF50475">
    <property type="entry name" value="FMN-binding split barrel"/>
    <property type="match status" value="1"/>
</dbReference>
<dbReference type="PANTHER" id="PTHR35802">
    <property type="entry name" value="PROTEASE SYNTHASE AND SPORULATION PROTEIN PAI 2"/>
    <property type="match status" value="1"/>
</dbReference>
<evidence type="ECO:0000313" key="1">
    <source>
        <dbReference type="EMBL" id="GHD98669.1"/>
    </source>
</evidence>
<dbReference type="EMBL" id="BNAB01000001">
    <property type="protein sequence ID" value="GHD98669.1"/>
    <property type="molecule type" value="Genomic_DNA"/>
</dbReference>
<organism evidence="1 4">
    <name type="scientific">Allgaiera indica</name>
    <dbReference type="NCBI Taxonomy" id="765699"/>
    <lineage>
        <taxon>Bacteria</taxon>
        <taxon>Pseudomonadati</taxon>
        <taxon>Pseudomonadota</taxon>
        <taxon>Alphaproteobacteria</taxon>
        <taxon>Rhodobacterales</taxon>
        <taxon>Paracoccaceae</taxon>
        <taxon>Allgaiera</taxon>
    </lineage>
</organism>
<dbReference type="PANTHER" id="PTHR35802:SF1">
    <property type="entry name" value="PROTEASE SYNTHASE AND SPORULATION PROTEIN PAI 2"/>
    <property type="match status" value="1"/>
</dbReference>
<dbReference type="InterPro" id="IPR012349">
    <property type="entry name" value="Split_barrel_FMN-bd"/>
</dbReference>
<dbReference type="Proteomes" id="UP000199541">
    <property type="component" value="Unassembled WGS sequence"/>
</dbReference>
<sequence length="208" mass="22272">MHPNPAFRQVPPEQSLEFAAQRGFGTLALNGPEGPLLSHVPFVLAQGGHQAAFHLVRSNPIARALAEGPRPAVLAVTGPQGYVSPDWYGIEDQVPTWNYVAVHLRGPLSLLPPEALRAHLDALSARFESDLAPKAPWTAAKMDSAALDRMMRQIVPATLEIAHVDSTWKLSQNKPDPVRLAAAERLQAAGISPEAAALSDLMRALGPA</sequence>
<name>A0AAN4ZXL6_9RHOB</name>
<reference evidence="1" key="1">
    <citation type="journal article" date="2014" name="Int. J. Syst. Evol. Microbiol.">
        <title>Complete genome sequence of Corynebacterium casei LMG S-19264T (=DSM 44701T), isolated from a smear-ripened cheese.</title>
        <authorList>
            <consortium name="US DOE Joint Genome Institute (JGI-PGF)"/>
            <person name="Walter F."/>
            <person name="Albersmeier A."/>
            <person name="Kalinowski J."/>
            <person name="Ruckert C."/>
        </authorList>
    </citation>
    <scope>NUCLEOTIDE SEQUENCE</scope>
    <source>
        <strain evidence="1">CGMCC 1.10859</strain>
    </source>
</reference>
<dbReference type="Proteomes" id="UP000634647">
    <property type="component" value="Unassembled WGS sequence"/>
</dbReference>
<reference evidence="2 3" key="2">
    <citation type="submission" date="2016-10" db="EMBL/GenBank/DDBJ databases">
        <authorList>
            <person name="Varghese N."/>
            <person name="Submissions S."/>
        </authorList>
    </citation>
    <scope>NUCLEOTIDE SEQUENCE [LARGE SCALE GENOMIC DNA]</scope>
    <source>
        <strain evidence="2 3">DSM 24802</strain>
    </source>
</reference>
<proteinExistence type="predicted"/>
<dbReference type="AlphaFoldDB" id="A0AAN4ZXL6"/>
<keyword evidence="3" id="KW-1185">Reference proteome</keyword>